<sequence length="135" mass="15433">MYSYPLSYEFPPDSMLTADKGPICCSRRIVKVSQNSFSFFSEMRLNNLPMPALNELNVMLRSAVFKKPLLPTTRDMDWLSLKQIDSSLNESWLTALLDPNTVFSLSQEPSFQQASIRYVSRDSFHSGLSTIRPSR</sequence>
<keyword evidence="2" id="KW-1185">Reference proteome</keyword>
<accession>A0A3M7SZB6</accession>
<dbReference type="Proteomes" id="UP000276133">
    <property type="component" value="Unassembled WGS sequence"/>
</dbReference>
<evidence type="ECO:0000313" key="1">
    <source>
        <dbReference type="EMBL" id="RNA41015.1"/>
    </source>
</evidence>
<dbReference type="AlphaFoldDB" id="A0A3M7SZB6"/>
<protein>
    <submittedName>
        <fullName evidence="1">Uncharacterized protein</fullName>
    </submittedName>
</protein>
<organism evidence="1 2">
    <name type="scientific">Brachionus plicatilis</name>
    <name type="common">Marine rotifer</name>
    <name type="synonym">Brachionus muelleri</name>
    <dbReference type="NCBI Taxonomy" id="10195"/>
    <lineage>
        <taxon>Eukaryota</taxon>
        <taxon>Metazoa</taxon>
        <taxon>Spiralia</taxon>
        <taxon>Gnathifera</taxon>
        <taxon>Rotifera</taxon>
        <taxon>Eurotatoria</taxon>
        <taxon>Monogononta</taxon>
        <taxon>Pseudotrocha</taxon>
        <taxon>Ploima</taxon>
        <taxon>Brachionidae</taxon>
        <taxon>Brachionus</taxon>
    </lineage>
</organism>
<comment type="caution">
    <text evidence="1">The sequence shown here is derived from an EMBL/GenBank/DDBJ whole genome shotgun (WGS) entry which is preliminary data.</text>
</comment>
<evidence type="ECO:0000313" key="2">
    <source>
        <dbReference type="Proteomes" id="UP000276133"/>
    </source>
</evidence>
<reference evidence="1 2" key="1">
    <citation type="journal article" date="2018" name="Sci. Rep.">
        <title>Genomic signatures of local adaptation to the degree of environmental predictability in rotifers.</title>
        <authorList>
            <person name="Franch-Gras L."/>
            <person name="Hahn C."/>
            <person name="Garcia-Roger E.M."/>
            <person name="Carmona M.J."/>
            <person name="Serra M."/>
            <person name="Gomez A."/>
        </authorList>
    </citation>
    <scope>NUCLEOTIDE SEQUENCE [LARGE SCALE GENOMIC DNA]</scope>
    <source>
        <strain evidence="1">HYR1</strain>
    </source>
</reference>
<name>A0A3M7SZB6_BRAPC</name>
<proteinExistence type="predicted"/>
<dbReference type="EMBL" id="REGN01000563">
    <property type="protein sequence ID" value="RNA41015.1"/>
    <property type="molecule type" value="Genomic_DNA"/>
</dbReference>
<gene>
    <name evidence="1" type="ORF">BpHYR1_038775</name>
</gene>